<reference evidence="8" key="1">
    <citation type="submission" date="2025-08" db="UniProtKB">
        <authorList>
            <consortium name="RefSeq"/>
        </authorList>
    </citation>
    <scope>IDENTIFICATION</scope>
    <source>
        <tissue evidence="8">Seedling</tissue>
    </source>
</reference>
<dbReference type="GO" id="GO:0060320">
    <property type="term" value="P:rejection of self pollen"/>
    <property type="evidence" value="ECO:0007669"/>
    <property type="project" value="UniProtKB-KW"/>
</dbReference>
<evidence type="ECO:0000256" key="1">
    <source>
        <dbReference type="ARBA" id="ARBA00004613"/>
    </source>
</evidence>
<keyword evidence="5 6" id="KW-0732">Signal</keyword>
<evidence type="ECO:0000256" key="3">
    <source>
        <dbReference type="ARBA" id="ARBA00022471"/>
    </source>
</evidence>
<dbReference type="GO" id="GO:0005576">
    <property type="term" value="C:extracellular region"/>
    <property type="evidence" value="ECO:0007669"/>
    <property type="project" value="UniProtKB-SubCell"/>
</dbReference>
<evidence type="ECO:0000313" key="8">
    <source>
        <dbReference type="RefSeq" id="XP_015892177.2"/>
    </source>
</evidence>
<evidence type="ECO:0000256" key="2">
    <source>
        <dbReference type="ARBA" id="ARBA00005581"/>
    </source>
</evidence>
<feature type="signal peptide" evidence="6">
    <location>
        <begin position="1"/>
        <end position="25"/>
    </location>
</feature>
<evidence type="ECO:0000256" key="4">
    <source>
        <dbReference type="ARBA" id="ARBA00022525"/>
    </source>
</evidence>
<dbReference type="PANTHER" id="PTHR31232:SF156">
    <property type="entry name" value="PLANT SELF-INCOMPATIBILITY PROTEIN S1 FAMILY-RELATED"/>
    <property type="match status" value="1"/>
</dbReference>
<dbReference type="PANTHER" id="PTHR31232">
    <property type="match status" value="1"/>
</dbReference>
<gene>
    <name evidence="8" type="primary">LOC107426490</name>
</gene>
<dbReference type="RefSeq" id="XP_015892177.2">
    <property type="nucleotide sequence ID" value="XM_016036691.4"/>
</dbReference>
<sequence>MRDLNLYVLLFLGWALAMMSNSSEAAKDGPFEAARREVHIVNGLSPGRMLFAHCKSKDDDLGEHNLAVGQEFSWSFRFNFFGTTLYWCYTHTDHQHAAFNVYWHKKWLEDRCDERSCIWTAKDDGFYLKNIPENRDELIHKWEEGL</sequence>
<accession>A0A6P4ACY4</accession>
<comment type="similarity">
    <text evidence="2 6">Belongs to the plant self-incompatibility (S1) protein family.</text>
</comment>
<evidence type="ECO:0000256" key="5">
    <source>
        <dbReference type="ARBA" id="ARBA00022729"/>
    </source>
</evidence>
<dbReference type="GeneID" id="107426490"/>
<keyword evidence="4 6" id="KW-0964">Secreted</keyword>
<dbReference type="Pfam" id="PF05938">
    <property type="entry name" value="Self-incomp_S1"/>
    <property type="match status" value="1"/>
</dbReference>
<dbReference type="Proteomes" id="UP001652623">
    <property type="component" value="Chromosome 9"/>
</dbReference>
<proteinExistence type="inferred from homology"/>
<comment type="subcellular location">
    <subcellularLocation>
        <location evidence="1 6">Secreted</location>
    </subcellularLocation>
</comment>
<dbReference type="AlphaFoldDB" id="A0A6P4ACY4"/>
<organism evidence="7 8">
    <name type="scientific">Ziziphus jujuba</name>
    <name type="common">Chinese jujube</name>
    <name type="synonym">Ziziphus sativa</name>
    <dbReference type="NCBI Taxonomy" id="326968"/>
    <lineage>
        <taxon>Eukaryota</taxon>
        <taxon>Viridiplantae</taxon>
        <taxon>Streptophyta</taxon>
        <taxon>Embryophyta</taxon>
        <taxon>Tracheophyta</taxon>
        <taxon>Spermatophyta</taxon>
        <taxon>Magnoliopsida</taxon>
        <taxon>eudicotyledons</taxon>
        <taxon>Gunneridae</taxon>
        <taxon>Pentapetalae</taxon>
        <taxon>rosids</taxon>
        <taxon>fabids</taxon>
        <taxon>Rosales</taxon>
        <taxon>Rhamnaceae</taxon>
        <taxon>Paliureae</taxon>
        <taxon>Ziziphus</taxon>
    </lineage>
</organism>
<protein>
    <recommendedName>
        <fullName evidence="6">S-protein homolog</fullName>
    </recommendedName>
</protein>
<keyword evidence="7" id="KW-1185">Reference proteome</keyword>
<evidence type="ECO:0000256" key="6">
    <source>
        <dbReference type="RuleBase" id="RU367044"/>
    </source>
</evidence>
<evidence type="ECO:0000313" key="7">
    <source>
        <dbReference type="Proteomes" id="UP001652623"/>
    </source>
</evidence>
<feature type="chain" id="PRO_5045004572" description="S-protein homolog" evidence="6">
    <location>
        <begin position="26"/>
        <end position="146"/>
    </location>
</feature>
<keyword evidence="3 6" id="KW-0713">Self-incompatibility</keyword>
<dbReference type="InterPro" id="IPR010264">
    <property type="entry name" value="Self-incomp_S1"/>
</dbReference>
<name>A0A6P4ACY4_ZIZJJ</name>
<dbReference type="InParanoid" id="A0A6P4ACY4"/>
<dbReference type="KEGG" id="zju:107426490"/>